<proteinExistence type="predicted"/>
<protein>
    <recommendedName>
        <fullName evidence="5">Radical SAM core domain-containing protein</fullName>
    </recommendedName>
</protein>
<sequence>MKKNVYYFNINYLCDNKCIFCYSHNTNNLKTESIITLKEIIKTINKYKISEKDRLILNGGEPLLHKEINEILNYISNTNIETLIFTNGRNLTKLNPNFLTKNIRFIIPIHGDENTHNYITKDTKSFQETLSSFKWLYENNLPCLVDLKIILNNETIKKLKFEKALKIWKEIPINNAIHITKMMDTKVSKTNGCQSLNLDVVNKYTLKLFNEFKNNRKKLKFYSTCIKDILSSTKYEIEHENLEITLLYKDYASEHYIDLNKKNTSCIFECDKKEYCLSEVDTYNVLEFYNNKFYNGME</sequence>
<accession>D6LIH0</accession>
<dbReference type="EMBL" id="GG770383">
    <property type="protein sequence ID" value="EFG28196.2"/>
    <property type="molecule type" value="Genomic_DNA"/>
</dbReference>
<dbReference type="PANTHER" id="PTHR11228">
    <property type="entry name" value="RADICAL SAM DOMAIN PROTEIN"/>
    <property type="match status" value="1"/>
</dbReference>
<dbReference type="AlphaFoldDB" id="D6LIH0"/>
<dbReference type="InterPro" id="IPR050377">
    <property type="entry name" value="Radical_SAM_PqqE_MftC-like"/>
</dbReference>
<dbReference type="GO" id="GO:0046872">
    <property type="term" value="F:metal ion binding"/>
    <property type="evidence" value="ECO:0007669"/>
    <property type="project" value="UniProtKB-KW"/>
</dbReference>
<dbReference type="PROSITE" id="PS51918">
    <property type="entry name" value="RADICAL_SAM"/>
    <property type="match status" value="1"/>
</dbReference>
<dbReference type="GO" id="GO:0051536">
    <property type="term" value="F:iron-sulfur cluster binding"/>
    <property type="evidence" value="ECO:0007669"/>
    <property type="project" value="UniProtKB-KW"/>
</dbReference>
<evidence type="ECO:0000256" key="1">
    <source>
        <dbReference type="ARBA" id="ARBA00022691"/>
    </source>
</evidence>
<keyword evidence="2" id="KW-0479">Metal-binding</keyword>
<dbReference type="PANTHER" id="PTHR11228:SF7">
    <property type="entry name" value="PQQA PEPTIDE CYCLASE"/>
    <property type="match status" value="1"/>
</dbReference>
<feature type="domain" description="Radical SAM core" evidence="5">
    <location>
        <begin position="1"/>
        <end position="222"/>
    </location>
</feature>
<evidence type="ECO:0000313" key="7">
    <source>
        <dbReference type="Proteomes" id="UP000003964"/>
    </source>
</evidence>
<keyword evidence="3" id="KW-0408">Iron</keyword>
<keyword evidence="4" id="KW-0411">Iron-sulfur</keyword>
<evidence type="ECO:0000256" key="2">
    <source>
        <dbReference type="ARBA" id="ARBA00022723"/>
    </source>
</evidence>
<name>D6LIH0_9FUSO</name>
<evidence type="ECO:0000256" key="4">
    <source>
        <dbReference type="ARBA" id="ARBA00023014"/>
    </source>
</evidence>
<gene>
    <name evidence="6" type="ORF">HMPREF0400_01535</name>
</gene>
<organism evidence="6 7">
    <name type="scientific">Fusobacterium periodonticum 1_1_41FAA</name>
    <dbReference type="NCBI Taxonomy" id="469621"/>
    <lineage>
        <taxon>Bacteria</taxon>
        <taxon>Fusobacteriati</taxon>
        <taxon>Fusobacteriota</taxon>
        <taxon>Fusobacteriia</taxon>
        <taxon>Fusobacteriales</taxon>
        <taxon>Fusobacteriaceae</taxon>
        <taxon>Fusobacterium</taxon>
    </lineage>
</organism>
<dbReference type="InterPro" id="IPR007197">
    <property type="entry name" value="rSAM"/>
</dbReference>
<dbReference type="InterPro" id="IPR013785">
    <property type="entry name" value="Aldolase_TIM"/>
</dbReference>
<reference evidence="6 7" key="1">
    <citation type="submission" date="2010-03" db="EMBL/GenBank/DDBJ databases">
        <title>The Genome Sequence of Fusobacterium sp. 1_1_41FAA.</title>
        <authorList>
            <consortium name="The Broad Institute Genome Sequencing Platform"/>
            <person name="Ward D."/>
            <person name="Earl A."/>
            <person name="Feldgarden M."/>
            <person name="Gevers D."/>
            <person name="Young S.K."/>
            <person name="Zeng Q."/>
            <person name="Koehrsen M."/>
            <person name="Alvarado L."/>
            <person name="Berlin A."/>
            <person name="Borenstein D."/>
            <person name="Chapman S."/>
            <person name="Chen Z."/>
            <person name="Engels R."/>
            <person name="Freedman E."/>
            <person name="Gellesch M."/>
            <person name="Goldberg J."/>
            <person name="Griggs A."/>
            <person name="Gujja S."/>
            <person name="Heilman E."/>
            <person name="Heiman D."/>
            <person name="Hepburn T."/>
            <person name="Howarth C."/>
            <person name="Jen D."/>
            <person name="Larson L."/>
            <person name="Mehta T."/>
            <person name="Park D."/>
            <person name="Pearson M."/>
            <person name="Richards J."/>
            <person name="Roberts A."/>
            <person name="Saif S."/>
            <person name="Shea T."/>
            <person name="Shenoy N."/>
            <person name="Sisk P."/>
            <person name="Stolte C."/>
            <person name="Sykes S."/>
            <person name="Walk T."/>
            <person name="White J."/>
            <person name="Yandava C."/>
            <person name="Strauss J.C."/>
            <person name="Ambrose C.E."/>
            <person name="Allen-Vercoe E."/>
            <person name="Haas B."/>
            <person name="Henn M.R."/>
            <person name="Nusbaum C."/>
            <person name="Birren B."/>
        </authorList>
    </citation>
    <scope>NUCLEOTIDE SEQUENCE [LARGE SCALE GENOMIC DNA]</scope>
    <source>
        <strain evidence="6 7">1_1_41FAA</strain>
    </source>
</reference>
<dbReference type="SFLD" id="SFLDG01067">
    <property type="entry name" value="SPASM/twitch_domain_containing"/>
    <property type="match status" value="1"/>
</dbReference>
<dbReference type="CDD" id="cd01335">
    <property type="entry name" value="Radical_SAM"/>
    <property type="match status" value="1"/>
</dbReference>
<dbReference type="InterPro" id="IPR058240">
    <property type="entry name" value="rSAM_sf"/>
</dbReference>
<dbReference type="Pfam" id="PF04055">
    <property type="entry name" value="Radical_SAM"/>
    <property type="match status" value="1"/>
</dbReference>
<keyword evidence="1" id="KW-0949">S-adenosyl-L-methionine</keyword>
<dbReference type="Gene3D" id="3.20.20.70">
    <property type="entry name" value="Aldolase class I"/>
    <property type="match status" value="1"/>
</dbReference>
<evidence type="ECO:0000259" key="5">
    <source>
        <dbReference type="PROSITE" id="PS51918"/>
    </source>
</evidence>
<evidence type="ECO:0000313" key="6">
    <source>
        <dbReference type="EMBL" id="EFG28196.2"/>
    </source>
</evidence>
<dbReference type="SFLD" id="SFLDS00029">
    <property type="entry name" value="Radical_SAM"/>
    <property type="match status" value="1"/>
</dbReference>
<dbReference type="SUPFAM" id="SSF102114">
    <property type="entry name" value="Radical SAM enzymes"/>
    <property type="match status" value="1"/>
</dbReference>
<dbReference type="GO" id="GO:0003824">
    <property type="term" value="F:catalytic activity"/>
    <property type="evidence" value="ECO:0007669"/>
    <property type="project" value="InterPro"/>
</dbReference>
<dbReference type="Proteomes" id="UP000003964">
    <property type="component" value="Unassembled WGS sequence"/>
</dbReference>
<evidence type="ECO:0000256" key="3">
    <source>
        <dbReference type="ARBA" id="ARBA00023004"/>
    </source>
</evidence>
<dbReference type="RefSeq" id="WP_008821454.1">
    <property type="nucleotide sequence ID" value="NZ_GG770383.1"/>
</dbReference>